<dbReference type="PROSITE" id="PS51729">
    <property type="entry name" value="GNAT_YJDJ"/>
    <property type="match status" value="1"/>
</dbReference>
<dbReference type="SUPFAM" id="SSF55729">
    <property type="entry name" value="Acyl-CoA N-acyltransferases (Nat)"/>
    <property type="match status" value="1"/>
</dbReference>
<dbReference type="HOGENOM" id="CLU_132888_0_0_11"/>
<dbReference type="STRING" id="2045.KR76_07425"/>
<dbReference type="PANTHER" id="PTHR31435:SF10">
    <property type="entry name" value="BSR4717 PROTEIN"/>
    <property type="match status" value="1"/>
</dbReference>
<gene>
    <name evidence="3" type="ORF">F9L07_20735</name>
    <name evidence="2" type="ORF">KR76_07425</name>
</gene>
<dbReference type="EMBL" id="WBVM01000002">
    <property type="protein sequence ID" value="KAB2809454.1"/>
    <property type="molecule type" value="Genomic_DNA"/>
</dbReference>
<dbReference type="InterPro" id="IPR045057">
    <property type="entry name" value="Gcn5-rel_NAT"/>
</dbReference>
<evidence type="ECO:0000313" key="5">
    <source>
        <dbReference type="Proteomes" id="UP000449906"/>
    </source>
</evidence>
<dbReference type="InterPro" id="IPR031165">
    <property type="entry name" value="GNAT_YJDJ"/>
</dbReference>
<dbReference type="Proteomes" id="UP000030300">
    <property type="component" value="Chromosome"/>
</dbReference>
<dbReference type="PANTHER" id="PTHR31435">
    <property type="entry name" value="PROTEIN NATD1"/>
    <property type="match status" value="1"/>
</dbReference>
<feature type="domain" description="N-acetyltransferase" evidence="1">
    <location>
        <begin position="12"/>
        <end position="98"/>
    </location>
</feature>
<protein>
    <submittedName>
        <fullName evidence="3">N-acetyltransferase</fullName>
    </submittedName>
</protein>
<evidence type="ECO:0000313" key="4">
    <source>
        <dbReference type="Proteomes" id="UP000030300"/>
    </source>
</evidence>
<evidence type="ECO:0000313" key="2">
    <source>
        <dbReference type="EMBL" id="AIY16639.1"/>
    </source>
</evidence>
<evidence type="ECO:0000259" key="1">
    <source>
        <dbReference type="PROSITE" id="PS51729"/>
    </source>
</evidence>
<reference evidence="3 5" key="2">
    <citation type="submission" date="2019-09" db="EMBL/GenBank/DDBJ databases">
        <title>Pimelobacter sp. isolated from Paulinella.</title>
        <authorList>
            <person name="Jeong S.E."/>
        </authorList>
    </citation>
    <scope>NUCLEOTIDE SEQUENCE [LARGE SCALE GENOMIC DNA]</scope>
    <source>
        <strain evidence="3 5">Pch-N</strain>
    </source>
</reference>
<dbReference type="Proteomes" id="UP000449906">
    <property type="component" value="Unassembled WGS sequence"/>
</dbReference>
<dbReference type="Pfam" id="PF14542">
    <property type="entry name" value="Acetyltransf_CG"/>
    <property type="match status" value="1"/>
</dbReference>
<dbReference type="OrthoDB" id="5405911at2"/>
<dbReference type="RefSeq" id="WP_038677494.1">
    <property type="nucleotide sequence ID" value="NZ_BJMC01000017.1"/>
</dbReference>
<sequence length="109" mass="12150">MSTVNHDELSVTNERDASRYEIRDGDKVLGFAAYQEAKDLIVFTHTEVDSELEGAGVGSHLIRAALDDVRGSGRLVLPVCPFVHAFIVRHPEYADLDYRNHRAPSTARD</sequence>
<accession>A0A0A1DH59</accession>
<evidence type="ECO:0000313" key="3">
    <source>
        <dbReference type="EMBL" id="KAB2809454.1"/>
    </source>
</evidence>
<dbReference type="GO" id="GO:0016740">
    <property type="term" value="F:transferase activity"/>
    <property type="evidence" value="ECO:0007669"/>
    <property type="project" value="UniProtKB-KW"/>
</dbReference>
<keyword evidence="3" id="KW-0808">Transferase</keyword>
<reference evidence="2 4" key="1">
    <citation type="journal article" date="2015" name="Genome Announc.">
        <title>Complete Genome Sequence of Steroid-Transforming Nocardioides simplex VKM Ac-2033D.</title>
        <authorList>
            <person name="Shtratnikova V.Y."/>
            <person name="Schelkunov M.I."/>
            <person name="Pekov Y.A."/>
            <person name="Fokina V.V."/>
            <person name="Logacheva M.D."/>
            <person name="Sokolov S.L."/>
            <person name="Bragin E.Y."/>
            <person name="Ashapkin V.V."/>
            <person name="Donova M.V."/>
        </authorList>
    </citation>
    <scope>NUCLEOTIDE SEQUENCE [LARGE SCALE GENOMIC DNA]</scope>
    <source>
        <strain evidence="2 4">VKM Ac-2033D</strain>
    </source>
</reference>
<dbReference type="GeneID" id="96608762"/>
<name>A0A0A1DH59_NOCSI</name>
<dbReference type="eggNOG" id="COG2388">
    <property type="taxonomic scope" value="Bacteria"/>
</dbReference>
<proteinExistence type="predicted"/>
<dbReference type="InterPro" id="IPR016181">
    <property type="entry name" value="Acyl_CoA_acyltransferase"/>
</dbReference>
<dbReference type="AlphaFoldDB" id="A0A0A1DH59"/>
<dbReference type="KEGG" id="psim:KR76_07425"/>
<dbReference type="Gene3D" id="3.40.630.30">
    <property type="match status" value="1"/>
</dbReference>
<dbReference type="EMBL" id="CP009896">
    <property type="protein sequence ID" value="AIY16639.1"/>
    <property type="molecule type" value="Genomic_DNA"/>
</dbReference>
<keyword evidence="4" id="KW-1185">Reference proteome</keyword>
<organism evidence="2 4">
    <name type="scientific">Nocardioides simplex</name>
    <name type="common">Arthrobacter simplex</name>
    <dbReference type="NCBI Taxonomy" id="2045"/>
    <lineage>
        <taxon>Bacteria</taxon>
        <taxon>Bacillati</taxon>
        <taxon>Actinomycetota</taxon>
        <taxon>Actinomycetes</taxon>
        <taxon>Propionibacteriales</taxon>
        <taxon>Nocardioidaceae</taxon>
        <taxon>Pimelobacter</taxon>
    </lineage>
</organism>